<dbReference type="Proteomes" id="UP000559027">
    <property type="component" value="Unassembled WGS sequence"/>
</dbReference>
<keyword evidence="3" id="KW-1185">Reference proteome</keyword>
<feature type="compositionally biased region" description="Basic and acidic residues" evidence="1">
    <location>
        <begin position="364"/>
        <end position="375"/>
    </location>
</feature>
<feature type="region of interest" description="Disordered" evidence="1">
    <location>
        <begin position="295"/>
        <end position="403"/>
    </location>
</feature>
<evidence type="ECO:0000256" key="1">
    <source>
        <dbReference type="SAM" id="MobiDB-lite"/>
    </source>
</evidence>
<feature type="compositionally biased region" description="Low complexity" evidence="1">
    <location>
        <begin position="302"/>
        <end position="313"/>
    </location>
</feature>
<dbReference type="AlphaFoldDB" id="A0A8H5LK66"/>
<feature type="region of interest" description="Disordered" evidence="1">
    <location>
        <begin position="650"/>
        <end position="677"/>
    </location>
</feature>
<feature type="compositionally biased region" description="Polar residues" evidence="1">
    <location>
        <begin position="650"/>
        <end position="669"/>
    </location>
</feature>
<sequence>MMATSSSPGPTMIVPGSPSDASSLRAAALRTLKSGKRRRPASGQRQEVSLARPVPQDTLQLDYGQDDDTSDSVQAPAKAPSLSTSAIQDAPPAPQAVGGMDVDMREEGEISDEEPPQAEATSKLVPMQTDDAIPSQNNRPSNTSVSPHLGSPAPALLARISMPQSPASNSPSTSSALFAERSLSYPPPEFDQEHAPVAYHSDAPPERIQWQDDYESHPYNTYHHDEQDRFYTERYEIYPGLIMTGMEYTTAKDIVLDLLGWGVPPQYLVDCGLSKDLVICVFTELQLKLPLELDGPHETDVSSSSGSPSHADSFPGNHLIPHYEDSVDDSSAPGMHTPEHVSHSMASSTQPAALVSPTPQELQDMERQRRQELLARKKAALATRKAKPSVDFNPSSSQIEDSDMVMAPSVVTEAVENFLSSIGPISQGEEPLRKDQTPESPPETHDLADSDEIPGLGNSRSDLAASSPRSGDPTPSPPANNITTSSTPVQQSPELSFGRLGRSKGVKRPVAFDFVDVEDRYLSKANSSILARRIEGPGMNFSSIKSSRRCVIDLSDSEDDDTPYYVSSEFSKRSHTVPTLRAQHNHNNFSSRLSPAFQAPNKARSATVTPSPDPAVLQLEINNLREKIGFFEEKQKRKMLAKLNTASLTQNGTSTLDVGNIQEGTSTSREPSDLAGTAETVSLISGPSSPTNQQVAANNTAMSSIGSTPGQHNRQHQLT</sequence>
<reference evidence="2 3" key="1">
    <citation type="journal article" date="2020" name="ISME J.">
        <title>Uncovering the hidden diversity of litter-decomposition mechanisms in mushroom-forming fungi.</title>
        <authorList>
            <person name="Floudas D."/>
            <person name="Bentzer J."/>
            <person name="Ahren D."/>
            <person name="Johansson T."/>
            <person name="Persson P."/>
            <person name="Tunlid A."/>
        </authorList>
    </citation>
    <scope>NUCLEOTIDE SEQUENCE [LARGE SCALE GENOMIC DNA]</scope>
    <source>
        <strain evidence="2 3">CBS 146.42</strain>
    </source>
</reference>
<feature type="compositionally biased region" description="Low complexity" evidence="1">
    <location>
        <begin position="21"/>
        <end position="30"/>
    </location>
</feature>
<dbReference type="OrthoDB" id="3270652at2759"/>
<feature type="compositionally biased region" description="Polar residues" evidence="1">
    <location>
        <begin position="479"/>
        <end position="494"/>
    </location>
</feature>
<feature type="region of interest" description="Disordered" evidence="1">
    <location>
        <begin position="1"/>
        <end position="152"/>
    </location>
</feature>
<evidence type="ECO:0000313" key="3">
    <source>
        <dbReference type="Proteomes" id="UP000559027"/>
    </source>
</evidence>
<feature type="region of interest" description="Disordered" evidence="1">
    <location>
        <begin position="423"/>
        <end position="501"/>
    </location>
</feature>
<evidence type="ECO:0000313" key="2">
    <source>
        <dbReference type="EMBL" id="KAF5360366.1"/>
    </source>
</evidence>
<dbReference type="EMBL" id="JAACJO010000003">
    <property type="protein sequence ID" value="KAF5360366.1"/>
    <property type="molecule type" value="Genomic_DNA"/>
</dbReference>
<name>A0A8H5LK66_9AGAR</name>
<accession>A0A8H5LK66</accession>
<organism evidence="2 3">
    <name type="scientific">Leucocoprinus leucothites</name>
    <dbReference type="NCBI Taxonomy" id="201217"/>
    <lineage>
        <taxon>Eukaryota</taxon>
        <taxon>Fungi</taxon>
        <taxon>Dikarya</taxon>
        <taxon>Basidiomycota</taxon>
        <taxon>Agaricomycotina</taxon>
        <taxon>Agaricomycetes</taxon>
        <taxon>Agaricomycetidae</taxon>
        <taxon>Agaricales</taxon>
        <taxon>Agaricineae</taxon>
        <taxon>Agaricaceae</taxon>
        <taxon>Leucocoprinus</taxon>
    </lineage>
</organism>
<gene>
    <name evidence="2" type="ORF">D9756_004912</name>
</gene>
<feature type="compositionally biased region" description="Basic residues" evidence="1">
    <location>
        <begin position="376"/>
        <end position="387"/>
    </location>
</feature>
<protein>
    <submittedName>
        <fullName evidence="2">Uncharacterized protein</fullName>
    </submittedName>
</protein>
<comment type="caution">
    <text evidence="2">The sequence shown here is derived from an EMBL/GenBank/DDBJ whole genome shotgun (WGS) entry which is preliminary data.</text>
</comment>
<feature type="compositionally biased region" description="Polar residues" evidence="1">
    <location>
        <begin position="344"/>
        <end position="361"/>
    </location>
</feature>
<feature type="compositionally biased region" description="Basic and acidic residues" evidence="1">
    <location>
        <begin position="430"/>
        <end position="448"/>
    </location>
</feature>
<feature type="compositionally biased region" description="Polar residues" evidence="1">
    <location>
        <begin position="134"/>
        <end position="146"/>
    </location>
</feature>
<proteinExistence type="predicted"/>